<dbReference type="AlphaFoldDB" id="A0AAW7X1P8"/>
<dbReference type="EMBL" id="JAUOPB010000002">
    <property type="protein sequence ID" value="MDO6421548.1"/>
    <property type="molecule type" value="Genomic_DNA"/>
</dbReference>
<name>A0AAW7X1P8_9GAMM</name>
<dbReference type="RefSeq" id="WP_303491042.1">
    <property type="nucleotide sequence ID" value="NZ_JAUOPB010000002.1"/>
</dbReference>
<dbReference type="PROSITE" id="PS51257">
    <property type="entry name" value="PROKAR_LIPOPROTEIN"/>
    <property type="match status" value="1"/>
</dbReference>
<organism evidence="1 2">
    <name type="scientific">Saccharophagus degradans</name>
    <dbReference type="NCBI Taxonomy" id="86304"/>
    <lineage>
        <taxon>Bacteria</taxon>
        <taxon>Pseudomonadati</taxon>
        <taxon>Pseudomonadota</taxon>
        <taxon>Gammaproteobacteria</taxon>
        <taxon>Cellvibrionales</taxon>
        <taxon>Cellvibrionaceae</taxon>
        <taxon>Saccharophagus</taxon>
    </lineage>
</organism>
<dbReference type="Proteomes" id="UP001169760">
    <property type="component" value="Unassembled WGS sequence"/>
</dbReference>
<accession>A0AAW7X1P8</accession>
<gene>
    <name evidence="1" type="ORF">Q4521_03595</name>
</gene>
<comment type="caution">
    <text evidence="1">The sequence shown here is derived from an EMBL/GenBank/DDBJ whole genome shotgun (WGS) entry which is preliminary data.</text>
</comment>
<sequence length="179" mass="19830">MIKVYYVLLLVGITLTIGCARTIQIEEAGFHFVKTYPSTEQVHPYPDLPDIDPGVGSYLKVIFDTEQDLEALAKKYTHHLYFNLQPCTQIELGYDLWSGGVFKSGRDKYAVYIPLSYEALFKHASGYGALDIDQYIKTAEKDGVCIIIGGGNFGWGSLKSNLIVVPARIKSGTIVVSDL</sequence>
<evidence type="ECO:0000313" key="1">
    <source>
        <dbReference type="EMBL" id="MDO6421548.1"/>
    </source>
</evidence>
<protein>
    <submittedName>
        <fullName evidence="1">Uncharacterized protein</fullName>
    </submittedName>
</protein>
<proteinExistence type="predicted"/>
<reference evidence="1" key="1">
    <citation type="submission" date="2023-07" db="EMBL/GenBank/DDBJ databases">
        <title>Genome content predicts the carbon catabolic preferences of heterotrophic bacteria.</title>
        <authorList>
            <person name="Gralka M."/>
        </authorList>
    </citation>
    <scope>NUCLEOTIDE SEQUENCE</scope>
    <source>
        <strain evidence="1">I3M17_2</strain>
    </source>
</reference>
<evidence type="ECO:0000313" key="2">
    <source>
        <dbReference type="Proteomes" id="UP001169760"/>
    </source>
</evidence>